<organism evidence="1">
    <name type="scientific">Talaromyces marneffei PM1</name>
    <dbReference type="NCBI Taxonomy" id="1077442"/>
    <lineage>
        <taxon>Eukaryota</taxon>
        <taxon>Fungi</taxon>
        <taxon>Dikarya</taxon>
        <taxon>Ascomycota</taxon>
        <taxon>Pezizomycotina</taxon>
        <taxon>Eurotiomycetes</taxon>
        <taxon>Eurotiomycetidae</taxon>
        <taxon>Eurotiales</taxon>
        <taxon>Trichocomaceae</taxon>
        <taxon>Talaromyces</taxon>
        <taxon>Talaromyces sect. Talaromyces</taxon>
    </lineage>
</organism>
<proteinExistence type="predicted"/>
<protein>
    <submittedName>
        <fullName evidence="1">Uncharacterized protein</fullName>
    </submittedName>
</protein>
<sequence>MSQSIRKITIFALNNDEILETVKSEGIYDELATVRWITVHIGQETEPPDETIAVVVDLTTSRGAVRFYDKSTDSQIGGVYMEDSSQTLIPWDNHWWFRVSGSPRIAYIERK</sequence>
<reference evidence="1" key="1">
    <citation type="journal article" date="2014" name="PLoS Genet.">
        <title>Signature Gene Expression Reveals Novel Clues to the Molecular Mechanisms of Dimorphic Transition in Penicillium marneffei.</title>
        <authorList>
            <person name="Yang E."/>
            <person name="Wang G."/>
            <person name="Cai J."/>
            <person name="Woo P.C."/>
            <person name="Lau S.K."/>
            <person name="Yuen K.-Y."/>
            <person name="Chow W.-N."/>
            <person name="Lin X."/>
        </authorList>
    </citation>
    <scope>NUCLEOTIDE SEQUENCE [LARGE SCALE GENOMIC DNA]</scope>
    <source>
        <strain evidence="1">PM1</strain>
    </source>
</reference>
<evidence type="ECO:0000313" key="1">
    <source>
        <dbReference type="EMBL" id="KFX50194.1"/>
    </source>
</evidence>
<comment type="caution">
    <text evidence="1">The sequence shown here is derived from an EMBL/GenBank/DDBJ whole genome shotgun (WGS) entry which is preliminary data.</text>
</comment>
<dbReference type="EMBL" id="JPOX01000008">
    <property type="protein sequence ID" value="KFX50194.1"/>
    <property type="molecule type" value="Genomic_DNA"/>
</dbReference>
<gene>
    <name evidence="1" type="ORF">GQ26_0083340</name>
</gene>
<dbReference type="AlphaFoldDB" id="A0A093VJM2"/>
<dbReference type="HOGENOM" id="CLU_2198143_0_0_1"/>
<accession>A0A093VJM2</accession>
<name>A0A093VJM2_TALMA</name>